<accession>A0A0G1CPD2</accession>
<evidence type="ECO:0000256" key="8">
    <source>
        <dbReference type="SAM" id="Phobius"/>
    </source>
</evidence>
<feature type="transmembrane region" description="Helical" evidence="8">
    <location>
        <begin position="92"/>
        <end position="110"/>
    </location>
</feature>
<dbReference type="PANTHER" id="PTHR33908">
    <property type="entry name" value="MANNOSYLTRANSFERASE YKCB-RELATED"/>
    <property type="match status" value="1"/>
</dbReference>
<comment type="caution">
    <text evidence="10">The sequence shown here is derived from an EMBL/GenBank/DDBJ whole genome shotgun (WGS) entry which is preliminary data.</text>
</comment>
<evidence type="ECO:0000256" key="4">
    <source>
        <dbReference type="ARBA" id="ARBA00022679"/>
    </source>
</evidence>
<dbReference type="STRING" id="1618446.UV61_C0002G0145"/>
<evidence type="ECO:0000256" key="3">
    <source>
        <dbReference type="ARBA" id="ARBA00022676"/>
    </source>
</evidence>
<dbReference type="GO" id="GO:0005886">
    <property type="term" value="C:plasma membrane"/>
    <property type="evidence" value="ECO:0007669"/>
    <property type="project" value="UniProtKB-SubCell"/>
</dbReference>
<dbReference type="AlphaFoldDB" id="A0A0G1CPD2"/>
<sequence>MKPRILMLLLLILIFGSGLRLWQLGKIPEGFYSDEALYGYEAYSLSKTGRDQFGYEWPISVAGFGDYRPAAYIWATVPFIKYFGLTEFATRLPSALASIMTLILVFYFVWEVTKKPKIALFATLLLAISPLSLYFGRMAHETNLMTLFIVAGCVCLWKCRQKNGYAVPAMLFFAAAVYTYHSARVFVPLFLLLTYWLFRKTIFQDKRMVVLSLLTLFVFSLPLVNELRNPESWSRIQGVSLWTDPGLIPRINEWRGRVSGFGVPVILSRMLVNKVTIFSLSFVNNYLSHFSPDFLLSKGDPNGVYNTPKSGILYWVDPLLMLIGALVLYKRERRTFWWVGGSILLGLIPDALTRVAPASPRIHLVLPFVVLLSGMGMATLGSLKPKAIYYFVSILLVINTWWFWYQYLLVRPLERSDAWQTGTKEMVLTAQKLAPRFDQIWISRSGWGWIHLVFHTRLDPALWQKQIRIAERNDMGFWWVRDVGKYHLEWLPKPLNTSLHTLYIATPSEFASGIVPMAKIQDPLRHTDIYWLVDSENLAVD</sequence>
<feature type="domain" description="Glycosyltransferase RgtA/B/C/D-like" evidence="9">
    <location>
        <begin position="69"/>
        <end position="220"/>
    </location>
</feature>
<comment type="subcellular location">
    <subcellularLocation>
        <location evidence="1">Cell membrane</location>
        <topology evidence="1">Multi-pass membrane protein</topology>
    </subcellularLocation>
</comment>
<dbReference type="PANTHER" id="PTHR33908:SF3">
    <property type="entry name" value="UNDECAPRENYL PHOSPHATE-ALPHA-4-AMINO-4-DEOXY-L-ARABINOSE ARABINOSYL TRANSFERASE"/>
    <property type="match status" value="1"/>
</dbReference>
<dbReference type="InterPro" id="IPR038731">
    <property type="entry name" value="RgtA/B/C-like"/>
</dbReference>
<protein>
    <recommendedName>
        <fullName evidence="9">Glycosyltransferase RgtA/B/C/D-like domain-containing protein</fullName>
    </recommendedName>
</protein>
<feature type="transmembrane region" description="Helical" evidence="8">
    <location>
        <begin position="171"/>
        <end position="196"/>
    </location>
</feature>
<evidence type="ECO:0000256" key="1">
    <source>
        <dbReference type="ARBA" id="ARBA00004651"/>
    </source>
</evidence>
<evidence type="ECO:0000256" key="2">
    <source>
        <dbReference type="ARBA" id="ARBA00022475"/>
    </source>
</evidence>
<keyword evidence="2" id="KW-1003">Cell membrane</keyword>
<evidence type="ECO:0000313" key="10">
    <source>
        <dbReference type="EMBL" id="KKS87424.1"/>
    </source>
</evidence>
<evidence type="ECO:0000256" key="7">
    <source>
        <dbReference type="ARBA" id="ARBA00023136"/>
    </source>
</evidence>
<feature type="transmembrane region" description="Helical" evidence="8">
    <location>
        <begin position="362"/>
        <end position="380"/>
    </location>
</feature>
<keyword evidence="6 8" id="KW-1133">Transmembrane helix</keyword>
<keyword evidence="3" id="KW-0328">Glycosyltransferase</keyword>
<dbReference type="GO" id="GO:0009103">
    <property type="term" value="P:lipopolysaccharide biosynthetic process"/>
    <property type="evidence" value="ECO:0007669"/>
    <property type="project" value="UniProtKB-ARBA"/>
</dbReference>
<organism evidence="10 11">
    <name type="scientific">Candidatus Gottesmanbacteria bacterium GW2011_GWB1_43_11</name>
    <dbReference type="NCBI Taxonomy" id="1618446"/>
    <lineage>
        <taxon>Bacteria</taxon>
        <taxon>Candidatus Gottesmaniibacteriota</taxon>
    </lineage>
</organism>
<evidence type="ECO:0000256" key="6">
    <source>
        <dbReference type="ARBA" id="ARBA00022989"/>
    </source>
</evidence>
<dbReference type="Proteomes" id="UP000034050">
    <property type="component" value="Unassembled WGS sequence"/>
</dbReference>
<keyword evidence="5 8" id="KW-0812">Transmembrane</keyword>
<feature type="transmembrane region" description="Helical" evidence="8">
    <location>
        <begin position="387"/>
        <end position="405"/>
    </location>
</feature>
<evidence type="ECO:0000259" key="9">
    <source>
        <dbReference type="Pfam" id="PF13231"/>
    </source>
</evidence>
<evidence type="ECO:0000313" key="11">
    <source>
        <dbReference type="Proteomes" id="UP000034050"/>
    </source>
</evidence>
<dbReference type="GO" id="GO:0010041">
    <property type="term" value="P:response to iron(III) ion"/>
    <property type="evidence" value="ECO:0007669"/>
    <property type="project" value="TreeGrafter"/>
</dbReference>
<dbReference type="GO" id="GO:0016763">
    <property type="term" value="F:pentosyltransferase activity"/>
    <property type="evidence" value="ECO:0007669"/>
    <property type="project" value="TreeGrafter"/>
</dbReference>
<dbReference type="InterPro" id="IPR050297">
    <property type="entry name" value="LipidA_mod_glycosyltrf_83"/>
</dbReference>
<gene>
    <name evidence="10" type="ORF">UV61_C0002G0145</name>
</gene>
<dbReference type="Pfam" id="PF13231">
    <property type="entry name" value="PMT_2"/>
    <property type="match status" value="1"/>
</dbReference>
<evidence type="ECO:0000256" key="5">
    <source>
        <dbReference type="ARBA" id="ARBA00022692"/>
    </source>
</evidence>
<keyword evidence="7 8" id="KW-0472">Membrane</keyword>
<proteinExistence type="predicted"/>
<keyword evidence="4" id="KW-0808">Transferase</keyword>
<feature type="transmembrane region" description="Helical" evidence="8">
    <location>
        <begin position="117"/>
        <end position="136"/>
    </location>
</feature>
<dbReference type="EMBL" id="LCFD01000002">
    <property type="protein sequence ID" value="KKS87424.1"/>
    <property type="molecule type" value="Genomic_DNA"/>
</dbReference>
<reference evidence="10 11" key="1">
    <citation type="journal article" date="2015" name="Nature">
        <title>rRNA introns, odd ribosomes, and small enigmatic genomes across a large radiation of phyla.</title>
        <authorList>
            <person name="Brown C.T."/>
            <person name="Hug L.A."/>
            <person name="Thomas B.C."/>
            <person name="Sharon I."/>
            <person name="Castelle C.J."/>
            <person name="Singh A."/>
            <person name="Wilkins M.J."/>
            <person name="Williams K.H."/>
            <person name="Banfield J.F."/>
        </authorList>
    </citation>
    <scope>NUCLEOTIDE SEQUENCE [LARGE SCALE GENOMIC DNA]</scope>
</reference>
<name>A0A0G1CPD2_9BACT</name>
<feature type="transmembrane region" description="Helical" evidence="8">
    <location>
        <begin position="312"/>
        <end position="329"/>
    </location>
</feature>
<feature type="transmembrane region" description="Helical" evidence="8">
    <location>
        <begin position="336"/>
        <end position="356"/>
    </location>
</feature>